<evidence type="ECO:0000313" key="5">
    <source>
        <dbReference type="EMBL" id="PWW75127.1"/>
    </source>
</evidence>
<dbReference type="PRINTS" id="PR00633">
    <property type="entry name" value="RCCNDNSATION"/>
</dbReference>
<sequence length="549" mass="58888">MTCDCLAATPNGTPRAVQTRLARLRKAGAIKPGRAGWRRWTATEDARLREEYARGTDTSTLADILNRTPRAVKGRLVRACRAGAVEPISAIVNPLPTQKLNIYAFGTGDNAELGLGPTVNAKVVTRTRLNAHLLPDTVGYALSYEGKVYSWGVNDQYALGRATMHTPLTRVVCSGDDRDSDCDDEVPLNPLESTPMLITAFPEGTVITRIAAGDSISIAVTDTGRVYGWGTFRCADGILGFNEKTSVQPVPTLLPTLKNIVRVSIGTDHILGLTKEGDVYAWGNGQQSQLGKRVLKRHRLTGLIPRQVSLPRHQVTYVATGSYHSFAITHDGRVWAWGLNQYGQCGIDQPQHAGEDSTKIPVPTVVESLAGYTIVQISAGEHHSTALTENGELLVWGRLDGGQLGIDPAALSADDCVRDTRGTPRYLRTPHALPGIRFSTIGSGTDHNIAILMEGQAYPWGFSGSYQTGLGPGADDEIMTPTRIENTATRGVRMTFAAAGGQFSILTGIPATTTGAQQTFSIPGVYVSPPPPPLNPLYGVGRIQDWGSS</sequence>
<evidence type="ECO:0000313" key="6">
    <source>
        <dbReference type="Proteomes" id="UP000246991"/>
    </source>
</evidence>
<dbReference type="InterPro" id="IPR009091">
    <property type="entry name" value="RCC1/BLIP-II"/>
</dbReference>
<dbReference type="InterPro" id="IPR000408">
    <property type="entry name" value="Reg_chr_condens"/>
</dbReference>
<feature type="repeat" description="RCC1" evidence="3">
    <location>
        <begin position="224"/>
        <end position="276"/>
    </location>
</feature>
<dbReference type="GO" id="GO:0005737">
    <property type="term" value="C:cytoplasm"/>
    <property type="evidence" value="ECO:0007669"/>
    <property type="project" value="TreeGrafter"/>
</dbReference>
<dbReference type="Proteomes" id="UP000246991">
    <property type="component" value="Unassembled WGS sequence"/>
</dbReference>
<dbReference type="Gene3D" id="2.130.10.30">
    <property type="entry name" value="Regulator of chromosome condensation 1/beta-lactamase-inhibitor protein II"/>
    <property type="match status" value="1"/>
</dbReference>
<dbReference type="EMBL" id="PYWC01000051">
    <property type="protein sequence ID" value="PWW75127.1"/>
    <property type="molecule type" value="Genomic_DNA"/>
</dbReference>
<dbReference type="Pfam" id="PF25390">
    <property type="entry name" value="WD40_RLD"/>
    <property type="match status" value="1"/>
</dbReference>
<dbReference type="GO" id="GO:0005085">
    <property type="term" value="F:guanyl-nucleotide exchange factor activity"/>
    <property type="evidence" value="ECO:0007669"/>
    <property type="project" value="TreeGrafter"/>
</dbReference>
<gene>
    <name evidence="5" type="ORF">C7212DRAFT_352480</name>
</gene>
<proteinExistence type="predicted"/>
<dbReference type="PROSITE" id="PS50012">
    <property type="entry name" value="RCC1_3"/>
    <property type="match status" value="6"/>
</dbReference>
<evidence type="ECO:0000256" key="2">
    <source>
        <dbReference type="ARBA" id="ARBA00022737"/>
    </source>
</evidence>
<feature type="repeat" description="RCC1" evidence="3">
    <location>
        <begin position="455"/>
        <end position="510"/>
    </location>
</feature>
<dbReference type="AlphaFoldDB" id="A0A317SNE6"/>
<keyword evidence="6" id="KW-1185">Reference proteome</keyword>
<feature type="repeat" description="RCC1" evidence="3">
    <location>
        <begin position="277"/>
        <end position="331"/>
    </location>
</feature>
<dbReference type="PROSITE" id="PS00625">
    <property type="entry name" value="RCC1_1"/>
    <property type="match status" value="1"/>
</dbReference>
<feature type="repeat" description="RCC1" evidence="3">
    <location>
        <begin position="146"/>
        <end position="223"/>
    </location>
</feature>
<evidence type="ECO:0000256" key="3">
    <source>
        <dbReference type="PROSITE-ProRule" id="PRU00235"/>
    </source>
</evidence>
<feature type="repeat" description="RCC1" evidence="3">
    <location>
        <begin position="332"/>
        <end position="390"/>
    </location>
</feature>
<organism evidence="5 6">
    <name type="scientific">Tuber magnatum</name>
    <name type="common">white Piedmont truffle</name>
    <dbReference type="NCBI Taxonomy" id="42249"/>
    <lineage>
        <taxon>Eukaryota</taxon>
        <taxon>Fungi</taxon>
        <taxon>Dikarya</taxon>
        <taxon>Ascomycota</taxon>
        <taxon>Pezizomycotina</taxon>
        <taxon>Pezizomycetes</taxon>
        <taxon>Pezizales</taxon>
        <taxon>Tuberaceae</taxon>
        <taxon>Tuber</taxon>
    </lineage>
</organism>
<dbReference type="STRING" id="42249.A0A317SNE6"/>
<dbReference type="PANTHER" id="PTHR45982:SF1">
    <property type="entry name" value="REGULATOR OF CHROMOSOME CONDENSATION"/>
    <property type="match status" value="1"/>
</dbReference>
<dbReference type="PROSITE" id="PS00626">
    <property type="entry name" value="RCC1_2"/>
    <property type="match status" value="1"/>
</dbReference>
<dbReference type="OrthoDB" id="61110at2759"/>
<evidence type="ECO:0000259" key="4">
    <source>
        <dbReference type="Pfam" id="PF25390"/>
    </source>
</evidence>
<dbReference type="PANTHER" id="PTHR45982">
    <property type="entry name" value="REGULATOR OF CHROMOSOME CONDENSATION"/>
    <property type="match status" value="1"/>
</dbReference>
<keyword evidence="1" id="KW-0344">Guanine-nucleotide releasing factor</keyword>
<dbReference type="InterPro" id="IPR051553">
    <property type="entry name" value="Ran_GTPase-activating"/>
</dbReference>
<comment type="caution">
    <text evidence="5">The sequence shown here is derived from an EMBL/GenBank/DDBJ whole genome shotgun (WGS) entry which is preliminary data.</text>
</comment>
<feature type="repeat" description="RCC1" evidence="3">
    <location>
        <begin position="391"/>
        <end position="454"/>
    </location>
</feature>
<dbReference type="InterPro" id="IPR058923">
    <property type="entry name" value="RCC1-like_dom"/>
</dbReference>
<feature type="domain" description="RCC1-like" evidence="4">
    <location>
        <begin position="102"/>
        <end position="505"/>
    </location>
</feature>
<keyword evidence="2" id="KW-0677">Repeat</keyword>
<accession>A0A317SNE6</accession>
<protein>
    <recommendedName>
        <fullName evidence="4">RCC1-like domain-containing protein</fullName>
    </recommendedName>
</protein>
<evidence type="ECO:0000256" key="1">
    <source>
        <dbReference type="ARBA" id="ARBA00022658"/>
    </source>
</evidence>
<reference evidence="5 6" key="1">
    <citation type="submission" date="2018-03" db="EMBL/GenBank/DDBJ databases">
        <title>Genomes of Pezizomycetes fungi and the evolution of truffles.</title>
        <authorList>
            <person name="Murat C."/>
            <person name="Payen T."/>
            <person name="Noel B."/>
            <person name="Kuo A."/>
            <person name="Martin F.M."/>
        </authorList>
    </citation>
    <scope>NUCLEOTIDE SEQUENCE [LARGE SCALE GENOMIC DNA]</scope>
    <source>
        <strain evidence="5">091103-1</strain>
    </source>
</reference>
<dbReference type="SUPFAM" id="SSF50985">
    <property type="entry name" value="RCC1/BLIP-II"/>
    <property type="match status" value="1"/>
</dbReference>
<name>A0A317SNE6_9PEZI</name>